<sequence length="91" mass="9164">MRQPSPTIPLPGQSGSDSSQNQDAQGSSQNQKAQGSSQSQNAQGSSQIKDAFSTADGKPIELGTGLMIASIVAAVIGLAAALLPKLTSALR</sequence>
<keyword evidence="2" id="KW-0472">Membrane</keyword>
<evidence type="ECO:0000313" key="4">
    <source>
        <dbReference type="Proteomes" id="UP000030145"/>
    </source>
</evidence>
<reference evidence="3 4" key="1">
    <citation type="submission" date="2014-10" db="EMBL/GenBank/DDBJ databases">
        <title>Whole Genome sequence of Corynebacterium auriscanis strain CIP 106629.</title>
        <authorList>
            <person name="Hassan S.S."/>
            <person name="Jamal S.B."/>
            <person name="Tiwari S."/>
            <person name="Oliveira L.D.C."/>
            <person name="Souza F."/>
            <person name="Mariano D.C."/>
            <person name="Almeida S."/>
            <person name="Dorella F."/>
            <person name="Pereira F."/>
            <person name="Carvalho A."/>
            <person name="Leal C.A."/>
            <person name="Soares S.D.C."/>
            <person name="Figueiredo H.C."/>
            <person name="Silva A."/>
            <person name="Azevedo V.A."/>
        </authorList>
    </citation>
    <scope>NUCLEOTIDE SEQUENCE [LARGE SCALE GENOMIC DNA]</scope>
    <source>
        <strain evidence="3 4">CIP 106629</strain>
    </source>
</reference>
<gene>
    <name evidence="3" type="ORF">MA47_09955</name>
</gene>
<name>A0A0A2DJT2_9CORY</name>
<organism evidence="3 4">
    <name type="scientific">Corynebacterium auriscanis</name>
    <dbReference type="NCBI Taxonomy" id="99807"/>
    <lineage>
        <taxon>Bacteria</taxon>
        <taxon>Bacillati</taxon>
        <taxon>Actinomycetota</taxon>
        <taxon>Actinomycetes</taxon>
        <taxon>Mycobacteriales</taxon>
        <taxon>Corynebacteriaceae</taxon>
        <taxon>Corynebacterium</taxon>
    </lineage>
</organism>
<dbReference type="RefSeq" id="WP_035115817.1">
    <property type="nucleotide sequence ID" value="NZ_CP047046.1"/>
</dbReference>
<accession>A0A0A2DJT2</accession>
<comment type="caution">
    <text evidence="3">The sequence shown here is derived from an EMBL/GenBank/DDBJ whole genome shotgun (WGS) entry which is preliminary data.</text>
</comment>
<evidence type="ECO:0000256" key="2">
    <source>
        <dbReference type="SAM" id="Phobius"/>
    </source>
</evidence>
<evidence type="ECO:0000313" key="3">
    <source>
        <dbReference type="EMBL" id="KGM18184.1"/>
    </source>
</evidence>
<dbReference type="AlphaFoldDB" id="A0A0A2DJT2"/>
<proteinExistence type="predicted"/>
<dbReference type="Proteomes" id="UP000030145">
    <property type="component" value="Unassembled WGS sequence"/>
</dbReference>
<evidence type="ECO:0000256" key="1">
    <source>
        <dbReference type="SAM" id="MobiDB-lite"/>
    </source>
</evidence>
<keyword evidence="2" id="KW-1133">Transmembrane helix</keyword>
<dbReference type="EMBL" id="JRVJ01000021">
    <property type="protein sequence ID" value="KGM18184.1"/>
    <property type="molecule type" value="Genomic_DNA"/>
</dbReference>
<keyword evidence="4" id="KW-1185">Reference proteome</keyword>
<dbReference type="GeneID" id="300553354"/>
<protein>
    <submittedName>
        <fullName evidence="3">Uncharacterized protein</fullName>
    </submittedName>
</protein>
<feature type="compositionally biased region" description="Low complexity" evidence="1">
    <location>
        <begin position="12"/>
        <end position="47"/>
    </location>
</feature>
<feature type="transmembrane region" description="Helical" evidence="2">
    <location>
        <begin position="62"/>
        <end position="83"/>
    </location>
</feature>
<feature type="region of interest" description="Disordered" evidence="1">
    <location>
        <begin position="1"/>
        <end position="52"/>
    </location>
</feature>
<keyword evidence="2" id="KW-0812">Transmembrane</keyword>